<dbReference type="EMBL" id="JAERKF010000006">
    <property type="protein sequence ID" value="MBS1010396.1"/>
    <property type="molecule type" value="Genomic_DNA"/>
</dbReference>
<evidence type="ECO:0000313" key="1">
    <source>
        <dbReference type="EMBL" id="MBS1010396.1"/>
    </source>
</evidence>
<reference evidence="1" key="2">
    <citation type="submission" date="2022-09" db="EMBL/GenBank/DDBJ databases">
        <title>Genome-inferred correspondence between phylogeny and metabolic traits in the wild Drosophila gut microbiome.</title>
        <authorList>
            <person name="Bueno E."/>
            <person name="Blow F."/>
            <person name="Douglas A.E."/>
        </authorList>
    </citation>
    <scope>NUCLEOTIDE SEQUENCE</scope>
    <source>
        <strain evidence="1">Dm-2019-70</strain>
    </source>
</reference>
<organism evidence="1 2">
    <name type="scientific">Levilactobacillus brevis</name>
    <name type="common">Lactobacillus brevis</name>
    <dbReference type="NCBI Taxonomy" id="1580"/>
    <lineage>
        <taxon>Bacteria</taxon>
        <taxon>Bacillati</taxon>
        <taxon>Bacillota</taxon>
        <taxon>Bacilli</taxon>
        <taxon>Lactobacillales</taxon>
        <taxon>Lactobacillaceae</taxon>
        <taxon>Levilactobacillus</taxon>
    </lineage>
</organism>
<evidence type="ECO:0000313" key="2">
    <source>
        <dbReference type="Proteomes" id="UP000676478"/>
    </source>
</evidence>
<name>A0AA41EPH4_LEVBR</name>
<accession>A0AA41EPH4</accession>
<sequence length="103" mass="12403">MTETTVQHLFIIDKINEQKTINKAKVFLKEYERWHLQKDRLEKWRHLSKSPFELTTTISSEQIAKVNLECDLRLHTLDTMRETDDNLKFLADVLELRYIKSIK</sequence>
<dbReference type="AlphaFoldDB" id="A0AA41EPH4"/>
<gene>
    <name evidence="1" type="ORF">JK167_06065</name>
</gene>
<reference evidence="1" key="1">
    <citation type="submission" date="2020-12" db="EMBL/GenBank/DDBJ databases">
        <authorList>
            <person name="Mcmullen J.G."/>
        </authorList>
    </citation>
    <scope>NUCLEOTIDE SEQUENCE</scope>
    <source>
        <strain evidence="1">Dm-2019-70</strain>
    </source>
</reference>
<proteinExistence type="predicted"/>
<dbReference type="Proteomes" id="UP000676478">
    <property type="component" value="Unassembled WGS sequence"/>
</dbReference>
<comment type="caution">
    <text evidence="1">The sequence shown here is derived from an EMBL/GenBank/DDBJ whole genome shotgun (WGS) entry which is preliminary data.</text>
</comment>
<dbReference type="RefSeq" id="WP_069359967.1">
    <property type="nucleotide sequence ID" value="NZ_CAKMAP010000001.1"/>
</dbReference>
<protein>
    <submittedName>
        <fullName evidence="1">Uncharacterized protein</fullName>
    </submittedName>
</protein>